<dbReference type="InterPro" id="IPR013589">
    <property type="entry name" value="Bac_transglu_N"/>
</dbReference>
<dbReference type="EMBL" id="QICN01000002">
    <property type="protein sequence ID" value="PXV70511.1"/>
    <property type="molecule type" value="Genomic_DNA"/>
</dbReference>
<dbReference type="Proteomes" id="UP000248330">
    <property type="component" value="Unassembled WGS sequence"/>
</dbReference>
<proteinExistence type="predicted"/>
<comment type="caution">
    <text evidence="2">The sequence shown here is derived from an EMBL/GenBank/DDBJ whole genome shotgun (WGS) entry which is preliminary data.</text>
</comment>
<organism evidence="2 3">
    <name type="scientific">Sinimarinibacterium flocculans</name>
    <dbReference type="NCBI Taxonomy" id="985250"/>
    <lineage>
        <taxon>Bacteria</taxon>
        <taxon>Pseudomonadati</taxon>
        <taxon>Pseudomonadota</taxon>
        <taxon>Gammaproteobacteria</taxon>
        <taxon>Nevskiales</taxon>
        <taxon>Nevskiaceae</taxon>
        <taxon>Sinimarinibacterium</taxon>
    </lineage>
</organism>
<accession>A0A318EDE3</accession>
<dbReference type="AlphaFoldDB" id="A0A318EDE3"/>
<dbReference type="Pfam" id="PF01841">
    <property type="entry name" value="Transglut_core"/>
    <property type="match status" value="1"/>
</dbReference>
<feature type="domain" description="Transglutaminase-like" evidence="1">
    <location>
        <begin position="183"/>
        <end position="248"/>
    </location>
</feature>
<dbReference type="RefSeq" id="WP_211307215.1">
    <property type="nucleotide sequence ID" value="NZ_CAWNXA010000002.1"/>
</dbReference>
<dbReference type="PANTHER" id="PTHR33490">
    <property type="entry name" value="BLR5614 PROTEIN-RELATED"/>
    <property type="match status" value="1"/>
</dbReference>
<dbReference type="GO" id="GO:0008233">
    <property type="term" value="F:peptidase activity"/>
    <property type="evidence" value="ECO:0007669"/>
    <property type="project" value="UniProtKB-KW"/>
</dbReference>
<keyword evidence="2" id="KW-0378">Hydrolase</keyword>
<dbReference type="SMART" id="SM00460">
    <property type="entry name" value="TGc"/>
    <property type="match status" value="1"/>
</dbReference>
<name>A0A318EDE3_9GAMM</name>
<keyword evidence="3" id="KW-1185">Reference proteome</keyword>
<protein>
    <submittedName>
        <fullName evidence="2">Transglutaminase-like putative cysteine protease</fullName>
    </submittedName>
</protein>
<evidence type="ECO:0000313" key="2">
    <source>
        <dbReference type="EMBL" id="PXV70511.1"/>
    </source>
</evidence>
<dbReference type="Pfam" id="PF08379">
    <property type="entry name" value="Bact_transglu_N"/>
    <property type="match status" value="1"/>
</dbReference>
<dbReference type="Gene3D" id="3.10.620.30">
    <property type="match status" value="1"/>
</dbReference>
<dbReference type="InterPro" id="IPR038765">
    <property type="entry name" value="Papain-like_cys_pep_sf"/>
</dbReference>
<keyword evidence="2" id="KW-0645">Protease</keyword>
<dbReference type="PANTHER" id="PTHR33490:SF1">
    <property type="entry name" value="SLL1233 PROTEIN"/>
    <property type="match status" value="1"/>
</dbReference>
<dbReference type="SUPFAM" id="SSF54001">
    <property type="entry name" value="Cysteine proteinases"/>
    <property type="match status" value="1"/>
</dbReference>
<evidence type="ECO:0000313" key="3">
    <source>
        <dbReference type="Proteomes" id="UP000248330"/>
    </source>
</evidence>
<evidence type="ECO:0000259" key="1">
    <source>
        <dbReference type="SMART" id="SM00460"/>
    </source>
</evidence>
<dbReference type="GO" id="GO:0006508">
    <property type="term" value="P:proteolysis"/>
    <property type="evidence" value="ECO:0007669"/>
    <property type="project" value="UniProtKB-KW"/>
</dbReference>
<sequence length="296" mass="32147">MPPLLRSELRGLSAMEMQMRRYRIVHNTYYNFAAPVELGPHTLRLRPREGHDLRIEASTLELDPPATLQWHRDAESNSVATARFSGRSAKLAILSELIVQQFPPPTTDPCSATFSDTAVDEAVLSPYLRVVVDSQLTGWLPATPRPATSAQSHAALEALCQRVQQVLHYRVRDEPGVQSVAETLQSGSGSCRDFAHLFIEAARSWGYAARFVSGYLHAAPSPDHFGATHAWAEVYVVGCGWCGFDPTLGRASGPEHFPVSVARLPESVPPVAGSITGPAGTTMDVGVWVTELPVVA</sequence>
<gene>
    <name evidence="2" type="ORF">C8D93_102370</name>
</gene>
<reference evidence="2 3" key="1">
    <citation type="submission" date="2018-04" db="EMBL/GenBank/DDBJ databases">
        <title>Genomic Encyclopedia of Type Strains, Phase IV (KMG-IV): sequencing the most valuable type-strain genomes for metagenomic binning, comparative biology and taxonomic classification.</title>
        <authorList>
            <person name="Goeker M."/>
        </authorList>
    </citation>
    <scope>NUCLEOTIDE SEQUENCE [LARGE SCALE GENOMIC DNA]</scope>
    <source>
        <strain evidence="2 3">DSM 104150</strain>
    </source>
</reference>
<dbReference type="InterPro" id="IPR002931">
    <property type="entry name" value="Transglutaminase-like"/>
</dbReference>